<evidence type="ECO:0000313" key="3">
    <source>
        <dbReference type="EMBL" id="KIN01458.1"/>
    </source>
</evidence>
<feature type="compositionally biased region" description="Basic and acidic residues" evidence="2">
    <location>
        <begin position="118"/>
        <end position="132"/>
    </location>
</feature>
<protein>
    <submittedName>
        <fullName evidence="3">Uncharacterized protein</fullName>
    </submittedName>
</protein>
<dbReference type="PANTHER" id="PTHR32470">
    <property type="entry name" value="ADH DEHYDROGENASE [UBIQUINONE] 1 ALPHA SUBCOMPLEX ASSEMBLY FACTOR 2"/>
    <property type="match status" value="1"/>
</dbReference>
<dbReference type="STRING" id="913774.A0A0C3DHI1"/>
<keyword evidence="4" id="KW-1185">Reference proteome</keyword>
<dbReference type="InterPro" id="IPR052618">
    <property type="entry name" value="ComplexI_NDUFA12"/>
</dbReference>
<reference evidence="3 4" key="1">
    <citation type="submission" date="2014-04" db="EMBL/GenBank/DDBJ databases">
        <authorList>
            <consortium name="DOE Joint Genome Institute"/>
            <person name="Kuo A."/>
            <person name="Martino E."/>
            <person name="Perotto S."/>
            <person name="Kohler A."/>
            <person name="Nagy L.G."/>
            <person name="Floudas D."/>
            <person name="Copeland A."/>
            <person name="Barry K.W."/>
            <person name="Cichocki N."/>
            <person name="Veneault-Fourrey C."/>
            <person name="LaButti K."/>
            <person name="Lindquist E.A."/>
            <person name="Lipzen A."/>
            <person name="Lundell T."/>
            <person name="Morin E."/>
            <person name="Murat C."/>
            <person name="Sun H."/>
            <person name="Tunlid A."/>
            <person name="Henrissat B."/>
            <person name="Grigoriev I.V."/>
            <person name="Hibbett D.S."/>
            <person name="Martin F."/>
            <person name="Nordberg H.P."/>
            <person name="Cantor M.N."/>
            <person name="Hua S.X."/>
        </authorList>
    </citation>
    <scope>NUCLEOTIDE SEQUENCE [LARGE SCALE GENOMIC DNA]</scope>
    <source>
        <strain evidence="3 4">Zn</strain>
    </source>
</reference>
<dbReference type="InParanoid" id="A0A0C3DHI1"/>
<dbReference type="AlphaFoldDB" id="A0A0C3DHI1"/>
<proteinExistence type="inferred from homology"/>
<dbReference type="Proteomes" id="UP000054321">
    <property type="component" value="Unassembled WGS sequence"/>
</dbReference>
<dbReference type="PANTHER" id="PTHR32470:SF2">
    <property type="entry name" value="NADH DEHYDROGENASE [UBIQUINONE] 1 ALPHA SUBCOMPLEX ASSEMBLY FACTOR 2"/>
    <property type="match status" value="1"/>
</dbReference>
<dbReference type="InterPro" id="IPR007763">
    <property type="entry name" value="NDUFA12"/>
</dbReference>
<evidence type="ECO:0000256" key="1">
    <source>
        <dbReference type="ARBA" id="ARBA00007355"/>
    </source>
</evidence>
<organism evidence="3 4">
    <name type="scientific">Oidiodendron maius (strain Zn)</name>
    <dbReference type="NCBI Taxonomy" id="913774"/>
    <lineage>
        <taxon>Eukaryota</taxon>
        <taxon>Fungi</taxon>
        <taxon>Dikarya</taxon>
        <taxon>Ascomycota</taxon>
        <taxon>Pezizomycotina</taxon>
        <taxon>Leotiomycetes</taxon>
        <taxon>Leotiomycetes incertae sedis</taxon>
        <taxon>Myxotrichaceae</taxon>
        <taxon>Oidiodendron</taxon>
    </lineage>
</organism>
<reference evidence="4" key="2">
    <citation type="submission" date="2015-01" db="EMBL/GenBank/DDBJ databases">
        <title>Evolutionary Origins and Diversification of the Mycorrhizal Mutualists.</title>
        <authorList>
            <consortium name="DOE Joint Genome Institute"/>
            <consortium name="Mycorrhizal Genomics Consortium"/>
            <person name="Kohler A."/>
            <person name="Kuo A."/>
            <person name="Nagy L.G."/>
            <person name="Floudas D."/>
            <person name="Copeland A."/>
            <person name="Barry K.W."/>
            <person name="Cichocki N."/>
            <person name="Veneault-Fourrey C."/>
            <person name="LaButti K."/>
            <person name="Lindquist E.A."/>
            <person name="Lipzen A."/>
            <person name="Lundell T."/>
            <person name="Morin E."/>
            <person name="Murat C."/>
            <person name="Riley R."/>
            <person name="Ohm R."/>
            <person name="Sun H."/>
            <person name="Tunlid A."/>
            <person name="Henrissat B."/>
            <person name="Grigoriev I.V."/>
            <person name="Hibbett D.S."/>
            <person name="Martin F."/>
        </authorList>
    </citation>
    <scope>NUCLEOTIDE SEQUENCE [LARGE SCALE GENOMIC DNA]</scope>
    <source>
        <strain evidence="4">Zn</strain>
    </source>
</reference>
<name>A0A0C3DHI1_OIDMZ</name>
<dbReference type="GO" id="GO:0045271">
    <property type="term" value="C:respiratory chain complex I"/>
    <property type="evidence" value="ECO:0007669"/>
    <property type="project" value="InterPro"/>
</dbReference>
<dbReference type="HOGENOM" id="CLU_067876_0_0_1"/>
<feature type="compositionally biased region" description="Gly residues" evidence="2">
    <location>
        <begin position="138"/>
        <end position="147"/>
    </location>
</feature>
<dbReference type="GO" id="GO:0005739">
    <property type="term" value="C:mitochondrion"/>
    <property type="evidence" value="ECO:0007669"/>
    <property type="project" value="TreeGrafter"/>
</dbReference>
<gene>
    <name evidence="3" type="ORF">OIDMADRAFT_42010</name>
</gene>
<comment type="similarity">
    <text evidence="1">Belongs to the complex I NDUFA12 subunit family.</text>
</comment>
<dbReference type="OrthoDB" id="10255576at2759"/>
<sequence length="201" mass="23127">MAASGASPSSSSALRSAWMRWKALRLPWRKRFLVGQDLHGNTFWEFRDALSASRMRRIVKYRAPAHHSDVKVSPQWHQWLRHTRSDPPSLEEQVRDVLRLRQLKVLARQADERWENKRRVGDAMDQGERRVLEPAMEVGGGGGLGKGRGTEEGREREREVGELGGEKTDGREDPWKQARRNPGEEFQPESWGGRPAEKKRS</sequence>
<evidence type="ECO:0000256" key="2">
    <source>
        <dbReference type="SAM" id="MobiDB-lite"/>
    </source>
</evidence>
<feature type="compositionally biased region" description="Basic and acidic residues" evidence="2">
    <location>
        <begin position="148"/>
        <end position="176"/>
    </location>
</feature>
<evidence type="ECO:0000313" key="4">
    <source>
        <dbReference type="Proteomes" id="UP000054321"/>
    </source>
</evidence>
<dbReference type="Pfam" id="PF05071">
    <property type="entry name" value="NDUFA12"/>
    <property type="match status" value="1"/>
</dbReference>
<dbReference type="GO" id="GO:0032981">
    <property type="term" value="P:mitochondrial respiratory chain complex I assembly"/>
    <property type="evidence" value="ECO:0007669"/>
    <property type="project" value="TreeGrafter"/>
</dbReference>
<dbReference type="EMBL" id="KN832876">
    <property type="protein sequence ID" value="KIN01458.1"/>
    <property type="molecule type" value="Genomic_DNA"/>
</dbReference>
<accession>A0A0C3DHI1</accession>
<feature type="region of interest" description="Disordered" evidence="2">
    <location>
        <begin position="118"/>
        <end position="201"/>
    </location>
</feature>